<feature type="transmembrane region" description="Helical" evidence="6">
    <location>
        <begin position="342"/>
        <end position="361"/>
    </location>
</feature>
<reference evidence="8" key="1">
    <citation type="submission" date="2024-07" db="EMBL/GenBank/DDBJ databases">
        <authorList>
            <person name="fu j."/>
        </authorList>
    </citation>
    <scope>NUCLEOTIDE SEQUENCE</scope>
    <source>
        <strain evidence="8">P10A9</strain>
    </source>
</reference>
<dbReference type="Gene3D" id="1.20.1250.20">
    <property type="entry name" value="MFS general substrate transporter like domains"/>
    <property type="match status" value="2"/>
</dbReference>
<dbReference type="KEGG" id="spue:AB5L97_13275"/>
<dbReference type="CDD" id="cd17319">
    <property type="entry name" value="MFS_ExuT_GudP_like"/>
    <property type="match status" value="1"/>
</dbReference>
<dbReference type="RefSeq" id="WP_369045010.1">
    <property type="nucleotide sequence ID" value="NZ_CP163302.1"/>
</dbReference>
<keyword evidence="4 6" id="KW-1133">Transmembrane helix</keyword>
<keyword evidence="3 6" id="KW-0812">Transmembrane</keyword>
<feature type="transmembrane region" description="Helical" evidence="6">
    <location>
        <begin position="21"/>
        <end position="38"/>
    </location>
</feature>
<dbReference type="FunFam" id="1.20.1250.20:FF:000018">
    <property type="entry name" value="MFS transporter permease"/>
    <property type="match status" value="1"/>
</dbReference>
<comment type="subcellular location">
    <subcellularLocation>
        <location evidence="1">Cell membrane</location>
        <topology evidence="1">Multi-pass membrane protein</topology>
    </subcellularLocation>
</comment>
<gene>
    <name evidence="8" type="ORF">AB5L97_13275</name>
</gene>
<evidence type="ECO:0000256" key="3">
    <source>
        <dbReference type="ARBA" id="ARBA00022692"/>
    </source>
</evidence>
<dbReference type="AlphaFoldDB" id="A0AB39KZT8"/>
<dbReference type="PROSITE" id="PS50850">
    <property type="entry name" value="MFS"/>
    <property type="match status" value="1"/>
</dbReference>
<feature type="transmembrane region" description="Helical" evidence="6">
    <location>
        <begin position="150"/>
        <end position="175"/>
    </location>
</feature>
<accession>A0AB39KZT8</accession>
<keyword evidence="5 6" id="KW-0472">Membrane</keyword>
<name>A0AB39KZT8_9MICC</name>
<feature type="transmembrane region" description="Helical" evidence="6">
    <location>
        <begin position="90"/>
        <end position="108"/>
    </location>
</feature>
<evidence type="ECO:0000256" key="5">
    <source>
        <dbReference type="ARBA" id="ARBA00023136"/>
    </source>
</evidence>
<keyword evidence="2" id="KW-0813">Transport</keyword>
<evidence type="ECO:0000256" key="1">
    <source>
        <dbReference type="ARBA" id="ARBA00004651"/>
    </source>
</evidence>
<evidence type="ECO:0000256" key="2">
    <source>
        <dbReference type="ARBA" id="ARBA00022448"/>
    </source>
</evidence>
<dbReference type="InterPro" id="IPR011701">
    <property type="entry name" value="MFS"/>
</dbReference>
<evidence type="ECO:0000256" key="6">
    <source>
        <dbReference type="SAM" id="Phobius"/>
    </source>
</evidence>
<feature type="transmembrane region" description="Helical" evidence="6">
    <location>
        <begin position="289"/>
        <end position="307"/>
    </location>
</feature>
<feature type="transmembrane region" description="Helical" evidence="6">
    <location>
        <begin position="319"/>
        <end position="336"/>
    </location>
</feature>
<protein>
    <submittedName>
        <fullName evidence="8">MFS transporter</fullName>
    </submittedName>
</protein>
<feature type="transmembrane region" description="Helical" evidence="6">
    <location>
        <begin position="407"/>
        <end position="426"/>
    </location>
</feature>
<feature type="transmembrane region" description="Helical" evidence="6">
    <location>
        <begin position="114"/>
        <end position="138"/>
    </location>
</feature>
<feature type="domain" description="Major facilitator superfamily (MFS) profile" evidence="7">
    <location>
        <begin position="25"/>
        <end position="431"/>
    </location>
</feature>
<dbReference type="InterPro" id="IPR020846">
    <property type="entry name" value="MFS_dom"/>
</dbReference>
<feature type="transmembrane region" description="Helical" evidence="6">
    <location>
        <begin position="373"/>
        <end position="395"/>
    </location>
</feature>
<dbReference type="EMBL" id="CP163302">
    <property type="protein sequence ID" value="XDP44242.1"/>
    <property type="molecule type" value="Genomic_DNA"/>
</dbReference>
<feature type="transmembrane region" description="Helical" evidence="6">
    <location>
        <begin position="181"/>
        <end position="204"/>
    </location>
</feature>
<dbReference type="InterPro" id="IPR036259">
    <property type="entry name" value="MFS_trans_sf"/>
</dbReference>
<dbReference type="PANTHER" id="PTHR43791">
    <property type="entry name" value="PERMEASE-RELATED"/>
    <property type="match status" value="1"/>
</dbReference>
<dbReference type="Pfam" id="PF07690">
    <property type="entry name" value="MFS_1"/>
    <property type="match status" value="1"/>
</dbReference>
<dbReference type="PANTHER" id="PTHR43791:SF36">
    <property type="entry name" value="TRANSPORTER, PUTATIVE (AFU_ORTHOLOGUE AFUA_6G08340)-RELATED"/>
    <property type="match status" value="1"/>
</dbReference>
<feature type="transmembrane region" description="Helical" evidence="6">
    <location>
        <begin position="252"/>
        <end position="277"/>
    </location>
</feature>
<sequence length="447" mass="47671">MASTPLAEAPSLVLASAARKVMTRLLPVLVIAFIINYIDRVNVGFVASHLKTDLGIGAAAYGLGAGLFFVGYAVFEVPSNMLLHKFGAKVWITRIMITWGIVAAAMALTTNEAVFYILRFLLGVAEAGFFPGCVLYIATWLPAAYRGKAMAILLTGSAVASIIAGPITGGLLMISGGGLHGWQWMFIIEGLAAVVLSAVTWFALVNSPEKAKWLSDPERAALRTELDAEQADREDAQGGKVSVWKLLADTQILLFCFIYFAIQLVIYAATFWLPTIIKQMGKMDDFQVGLWNTIPWVIAIIAMYVFAGLASKRPVYQRWVAFALVLASIGMFVSTIGGPVIMYIGICIAALGFKSASSLFWPIPQSYFDVRIAAAGIALINSIGNLGGFVAPSVFGYLQQTTGSVVGGLYGLAVSSIVAAGVVLALRMKKRKAPVGAPVAIDPVSSR</sequence>
<evidence type="ECO:0000256" key="4">
    <source>
        <dbReference type="ARBA" id="ARBA00022989"/>
    </source>
</evidence>
<evidence type="ECO:0000259" key="7">
    <source>
        <dbReference type="PROSITE" id="PS50850"/>
    </source>
</evidence>
<dbReference type="GO" id="GO:0022857">
    <property type="term" value="F:transmembrane transporter activity"/>
    <property type="evidence" value="ECO:0007669"/>
    <property type="project" value="InterPro"/>
</dbReference>
<proteinExistence type="predicted"/>
<dbReference type="GO" id="GO:0005886">
    <property type="term" value="C:plasma membrane"/>
    <property type="evidence" value="ECO:0007669"/>
    <property type="project" value="UniProtKB-SubCell"/>
</dbReference>
<organism evidence="8">
    <name type="scientific">Sinomonas puerhi</name>
    <dbReference type="NCBI Taxonomy" id="3238584"/>
    <lineage>
        <taxon>Bacteria</taxon>
        <taxon>Bacillati</taxon>
        <taxon>Actinomycetota</taxon>
        <taxon>Actinomycetes</taxon>
        <taxon>Micrococcales</taxon>
        <taxon>Micrococcaceae</taxon>
        <taxon>Sinomonas</taxon>
    </lineage>
</organism>
<dbReference type="SUPFAM" id="SSF103473">
    <property type="entry name" value="MFS general substrate transporter"/>
    <property type="match status" value="1"/>
</dbReference>
<evidence type="ECO:0000313" key="8">
    <source>
        <dbReference type="EMBL" id="XDP44242.1"/>
    </source>
</evidence>
<feature type="transmembrane region" description="Helical" evidence="6">
    <location>
        <begin position="58"/>
        <end position="78"/>
    </location>
</feature>